<feature type="region of interest" description="Disordered" evidence="1">
    <location>
        <begin position="234"/>
        <end position="352"/>
    </location>
</feature>
<protein>
    <submittedName>
        <fullName evidence="2">Uncharacterized protein</fullName>
    </submittedName>
</protein>
<dbReference type="InterPro" id="IPR018555">
    <property type="entry name" value="C630.06c-like"/>
</dbReference>
<feature type="compositionally biased region" description="Basic and acidic residues" evidence="1">
    <location>
        <begin position="257"/>
        <end position="266"/>
    </location>
</feature>
<feature type="compositionally biased region" description="Basic residues" evidence="1">
    <location>
        <begin position="326"/>
        <end position="345"/>
    </location>
</feature>
<dbReference type="EMBL" id="PUHQ01000011">
    <property type="protein sequence ID" value="KAG0665005.1"/>
    <property type="molecule type" value="Genomic_DNA"/>
</dbReference>
<dbReference type="AlphaFoldDB" id="A0A9P7B8R3"/>
<feature type="compositionally biased region" description="Polar residues" evidence="1">
    <location>
        <begin position="309"/>
        <end position="324"/>
    </location>
</feature>
<reference evidence="2 3" key="1">
    <citation type="submission" date="2020-11" db="EMBL/GenBank/DDBJ databases">
        <title>Kefir isolates.</title>
        <authorList>
            <person name="Marcisauskas S."/>
            <person name="Kim Y."/>
            <person name="Blasche S."/>
        </authorList>
    </citation>
    <scope>NUCLEOTIDE SEQUENCE [LARGE SCALE GENOMIC DNA]</scope>
    <source>
        <strain evidence="2 3">KR</strain>
    </source>
</reference>
<feature type="region of interest" description="Disordered" evidence="1">
    <location>
        <begin position="1"/>
        <end position="24"/>
    </location>
</feature>
<evidence type="ECO:0000256" key="1">
    <source>
        <dbReference type="SAM" id="MobiDB-lite"/>
    </source>
</evidence>
<dbReference type="Proteomes" id="UP000777482">
    <property type="component" value="Unassembled WGS sequence"/>
</dbReference>
<gene>
    <name evidence="2" type="ORF">C6P46_000631</name>
</gene>
<dbReference type="Pfam" id="PF09428">
    <property type="entry name" value="DUF2011"/>
    <property type="match status" value="1"/>
</dbReference>
<evidence type="ECO:0000313" key="2">
    <source>
        <dbReference type="EMBL" id="KAG0665005.1"/>
    </source>
</evidence>
<proteinExistence type="predicted"/>
<sequence>MTRTRADSLDSSEALDSEPHHADADALARLERLLEAQLAPDSSAVYTPPEDTGAPPAKKKKLDNEATATETRPDEAAQPGQSAEVAFRLFSTQKQPQRVVLRAESTPPPVVLDTRIRDVQDEDPEQVEARRKAIASVAVDGQAVRKQAATLPSPHPPSYRLSHRVLTPSSYRATKTLQPAPTLIYLDACLPRPLLTLSPFPVPAPEDTEPPKTPHQGLLALPPFEDVYKRRWRETKGTTTRVSGSGQKGDGKKKKAAVKEEEEGRLPRMPKRNRAFELGDGTGHGPLRLSVIYPPPPSPAAAADAVHTNGKSGTAAGPSSNGKASSKGKRLSKARRTREQRRRKQAAAALGV</sequence>
<comment type="caution">
    <text evidence="2">The sequence shown here is derived from an EMBL/GenBank/DDBJ whole genome shotgun (WGS) entry which is preliminary data.</text>
</comment>
<accession>A0A9P7B8R3</accession>
<name>A0A9P7B8R3_RHOMI</name>
<keyword evidence="3" id="KW-1185">Reference proteome</keyword>
<organism evidence="2 3">
    <name type="scientific">Rhodotorula mucilaginosa</name>
    <name type="common">Yeast</name>
    <name type="synonym">Rhodotorula rubra</name>
    <dbReference type="NCBI Taxonomy" id="5537"/>
    <lineage>
        <taxon>Eukaryota</taxon>
        <taxon>Fungi</taxon>
        <taxon>Dikarya</taxon>
        <taxon>Basidiomycota</taxon>
        <taxon>Pucciniomycotina</taxon>
        <taxon>Microbotryomycetes</taxon>
        <taxon>Sporidiobolales</taxon>
        <taxon>Sporidiobolaceae</taxon>
        <taxon>Rhodotorula</taxon>
    </lineage>
</organism>
<dbReference type="OrthoDB" id="2536335at2759"/>
<evidence type="ECO:0000313" key="3">
    <source>
        <dbReference type="Proteomes" id="UP000777482"/>
    </source>
</evidence>
<feature type="region of interest" description="Disordered" evidence="1">
    <location>
        <begin position="39"/>
        <end position="82"/>
    </location>
</feature>